<organism evidence="2 3">
    <name type="scientific">Photobacterium rosenbergii</name>
    <dbReference type="NCBI Taxonomy" id="294936"/>
    <lineage>
        <taxon>Bacteria</taxon>
        <taxon>Pseudomonadati</taxon>
        <taxon>Pseudomonadota</taxon>
        <taxon>Gammaproteobacteria</taxon>
        <taxon>Vibrionales</taxon>
        <taxon>Vibrionaceae</taxon>
        <taxon>Photobacterium</taxon>
    </lineage>
</organism>
<dbReference type="EMBL" id="JAWJZI010000006">
    <property type="protein sequence ID" value="MDV5170501.1"/>
    <property type="molecule type" value="Genomic_DNA"/>
</dbReference>
<feature type="region of interest" description="Disordered" evidence="1">
    <location>
        <begin position="84"/>
        <end position="106"/>
    </location>
</feature>
<protein>
    <submittedName>
        <fullName evidence="2">Uncharacterized protein</fullName>
    </submittedName>
</protein>
<evidence type="ECO:0000313" key="3">
    <source>
        <dbReference type="Proteomes" id="UP001186452"/>
    </source>
</evidence>
<sequence length="106" mass="11975">MKTRTRQGKARQGKARHILALIEDKEIVDLETIFLIFWAFSQLEDEEKLTRYQQLSLKTQAPSNESLANLQAIALQGLFKANQDQVSTDQNSTESPKEAVALDEAN</sequence>
<name>A0ABU3ZK56_9GAMM</name>
<keyword evidence="3" id="KW-1185">Reference proteome</keyword>
<accession>A0ABU3ZK56</accession>
<evidence type="ECO:0000313" key="2">
    <source>
        <dbReference type="EMBL" id="MDV5170501.1"/>
    </source>
</evidence>
<gene>
    <name evidence="2" type="ORF">R2X38_15975</name>
</gene>
<proteinExistence type="predicted"/>
<dbReference type="RefSeq" id="WP_317523324.1">
    <property type="nucleotide sequence ID" value="NZ_JAWJZI010000006.1"/>
</dbReference>
<reference evidence="2 3" key="1">
    <citation type="submission" date="2023-10" db="EMBL/GenBank/DDBJ databases">
        <title>Marine bacteria isolated from horseshoe crab.</title>
        <authorList>
            <person name="Cheng T.H."/>
        </authorList>
    </citation>
    <scope>NUCLEOTIDE SEQUENCE [LARGE SCALE GENOMIC DNA]</scope>
    <source>
        <strain evidence="2 3">HSC6</strain>
    </source>
</reference>
<evidence type="ECO:0000256" key="1">
    <source>
        <dbReference type="SAM" id="MobiDB-lite"/>
    </source>
</evidence>
<feature type="compositionally biased region" description="Polar residues" evidence="1">
    <location>
        <begin position="84"/>
        <end position="94"/>
    </location>
</feature>
<dbReference type="Proteomes" id="UP001186452">
    <property type="component" value="Unassembled WGS sequence"/>
</dbReference>
<comment type="caution">
    <text evidence="2">The sequence shown here is derived from an EMBL/GenBank/DDBJ whole genome shotgun (WGS) entry which is preliminary data.</text>
</comment>